<dbReference type="GeneID" id="5542717"/>
<dbReference type="FunCoup" id="A7TSQ7">
    <property type="interactions" value="68"/>
</dbReference>
<dbReference type="OMA" id="PVFWANQ"/>
<protein>
    <recommendedName>
        <fullName evidence="6">Initiator tRNA phosphoribosyl transferase</fullName>
    </recommendedName>
</protein>
<dbReference type="GO" id="GO:0005737">
    <property type="term" value="C:cytoplasm"/>
    <property type="evidence" value="ECO:0007669"/>
    <property type="project" value="TreeGrafter"/>
</dbReference>
<dbReference type="InParanoid" id="A7TSQ7"/>
<organism evidence="5">
    <name type="scientific">Vanderwaltozyma polyspora (strain ATCC 22028 / DSM 70294 / BCRC 21397 / CBS 2163 / NBRC 10782 / NRRL Y-8283 / UCD 57-17)</name>
    <name type="common">Kluyveromyces polysporus</name>
    <dbReference type="NCBI Taxonomy" id="436907"/>
    <lineage>
        <taxon>Eukaryota</taxon>
        <taxon>Fungi</taxon>
        <taxon>Dikarya</taxon>
        <taxon>Ascomycota</taxon>
        <taxon>Saccharomycotina</taxon>
        <taxon>Saccharomycetes</taxon>
        <taxon>Saccharomycetales</taxon>
        <taxon>Saccharomycetaceae</taxon>
        <taxon>Vanderwaltozyma</taxon>
    </lineage>
</organism>
<dbReference type="Proteomes" id="UP000000267">
    <property type="component" value="Unassembled WGS sequence"/>
</dbReference>
<feature type="domain" description="Rit1 N-terminal" evidence="3">
    <location>
        <begin position="18"/>
        <end position="302"/>
    </location>
</feature>
<sequence>MVSKVEDDYSINQIHKDIKKEYKSLKNRIQSILLDARFLEDTVIPFFPEFPVIPNERCGLWYCNPKLFEQTSYFKSTDGHINQWDFSTRRLNFHLLPTLAQNGGIVIVDSTRRGKKIPDALSKTVPIWCAVLNSLMLESVDQLNDDYSKVLFVPPSTVPNSEYQRILKKLPLLIERLNKLAIIDGSDLYKQFNGKLLRPIWIHPGSSLLQSTTDIFTGESTNDVWETPEDEEIIPIILCTVSYRAQDGVDKRHGFTYVQGAADDHELWSHGLNPDMFWDNIEQFNDLDRSEDLLQSTVEDLLAAKQKEVSETETLEAFNPLDMITTDIFLGKIADGLIIGDSLTSELLSKFSMVIVFSESCKLSVSKNEEKITQRIVINQLQSGSKKSSKALRKTLPELHSRIEPFFSTDKAKSELPILICCNSGTDMSIALVLMLLCKHYDLDWNTSKPNEVNKIIIRKHLTKLISHLKGRNVNPSRATLNSVNEYLMSN</sequence>
<dbReference type="PANTHER" id="PTHR31811:SF0">
    <property type="entry name" value="TRNA A64-2'-O-RIBOSYLPHOSPHATE TRANSFERASE"/>
    <property type="match status" value="1"/>
</dbReference>
<keyword evidence="1" id="KW-0175">Coiled coil</keyword>
<dbReference type="RefSeq" id="XP_001642550.1">
    <property type="nucleotide sequence ID" value="XM_001642500.1"/>
</dbReference>
<dbReference type="GO" id="GO:0019988">
    <property type="term" value="P:charged-tRNA amino acid modification"/>
    <property type="evidence" value="ECO:0007669"/>
    <property type="project" value="EnsemblFungi"/>
</dbReference>
<dbReference type="InterPro" id="IPR033421">
    <property type="entry name" value="Rit1_DUSP-like"/>
</dbReference>
<evidence type="ECO:0008006" key="6">
    <source>
        <dbReference type="Google" id="ProtNLM"/>
    </source>
</evidence>
<dbReference type="PIRSF" id="PIRSF007747">
    <property type="entry name" value="Ribosyl_Ptfrase"/>
    <property type="match status" value="1"/>
</dbReference>
<evidence type="ECO:0000313" key="5">
    <source>
        <dbReference type="Proteomes" id="UP000000267"/>
    </source>
</evidence>
<dbReference type="KEGG" id="vpo:Kpol_1068p2"/>
<name>A7TSQ7_VANPO</name>
<evidence type="ECO:0000259" key="3">
    <source>
        <dbReference type="Pfam" id="PF17184"/>
    </source>
</evidence>
<dbReference type="PhylomeDB" id="A7TSQ7"/>
<feature type="coiled-coil region" evidence="1">
    <location>
        <begin position="15"/>
        <end position="42"/>
    </location>
</feature>
<dbReference type="GO" id="GO:0043399">
    <property type="term" value="F:tRNA adenosine(64)-2'-O-ribosylphosphate transferase activity"/>
    <property type="evidence" value="ECO:0007669"/>
    <property type="project" value="InterPro"/>
</dbReference>
<evidence type="ECO:0000313" key="4">
    <source>
        <dbReference type="EMBL" id="EDO14692.1"/>
    </source>
</evidence>
<gene>
    <name evidence="4" type="ORF">Kpol_1068p2</name>
</gene>
<feature type="domain" description="Rit1 DUSP-like" evidence="2">
    <location>
        <begin position="379"/>
        <end position="488"/>
    </location>
</feature>
<evidence type="ECO:0000259" key="2">
    <source>
        <dbReference type="Pfam" id="PF04179"/>
    </source>
</evidence>
<dbReference type="EMBL" id="DS480521">
    <property type="protein sequence ID" value="EDO14692.1"/>
    <property type="molecule type" value="Genomic_DNA"/>
</dbReference>
<proteinExistence type="predicted"/>
<dbReference type="Pfam" id="PF17184">
    <property type="entry name" value="Rit1_C"/>
    <property type="match status" value="1"/>
</dbReference>
<dbReference type="InterPro" id="IPR007306">
    <property type="entry name" value="Rit1"/>
</dbReference>
<keyword evidence="5" id="KW-1185">Reference proteome</keyword>
<dbReference type="HOGENOM" id="CLU_027654_1_1_1"/>
<dbReference type="STRING" id="436907.A7TSQ7"/>
<accession>A7TSQ7</accession>
<dbReference type="AlphaFoldDB" id="A7TSQ7"/>
<evidence type="ECO:0000256" key="1">
    <source>
        <dbReference type="SAM" id="Coils"/>
    </source>
</evidence>
<dbReference type="eggNOG" id="KOG2634">
    <property type="taxonomic scope" value="Eukaryota"/>
</dbReference>
<dbReference type="PANTHER" id="PTHR31811">
    <property type="entry name" value="TRNA A64-2'-O-RIBOSYLPHOSPHATE TRANSFERASE"/>
    <property type="match status" value="1"/>
</dbReference>
<dbReference type="Pfam" id="PF04179">
    <property type="entry name" value="Init_tRNA_PT"/>
    <property type="match status" value="1"/>
</dbReference>
<dbReference type="OrthoDB" id="45256at2759"/>
<dbReference type="InterPro" id="IPR033449">
    <property type="entry name" value="Rit1_N"/>
</dbReference>
<reference evidence="4 5" key="1">
    <citation type="journal article" date="2007" name="Proc. Natl. Acad. Sci. U.S.A.">
        <title>Independent sorting-out of thousands of duplicated gene pairs in two yeast species descended from a whole-genome duplication.</title>
        <authorList>
            <person name="Scannell D.R."/>
            <person name="Frank A.C."/>
            <person name="Conant G.C."/>
            <person name="Byrne K.P."/>
            <person name="Woolfit M."/>
            <person name="Wolfe K.H."/>
        </authorList>
    </citation>
    <scope>NUCLEOTIDE SEQUENCE [LARGE SCALE GENOMIC DNA]</scope>
    <source>
        <strain evidence="5">ATCC 22028 / DSM 70294 / BCRC 21397 / CBS 2163 / NBRC 10782 / NRRL Y-8283 / UCD 57-17</strain>
    </source>
</reference>